<dbReference type="SUPFAM" id="SSF47954">
    <property type="entry name" value="Cyclin-like"/>
    <property type="match status" value="1"/>
</dbReference>
<proteinExistence type="predicted"/>
<sequence>MNCGNVTESQIIGFLYLVNNRARLQIGKVFRQALAALPEAPAGIWAHQMDDPPDTDSPQRARQCQYLYERVLHAVLRTALAEEAAAASEGQGEGAAELTAAQRHATVERALEDEDMQLGLITACVEVVNFAYLRSGDRAFPWVTLQLGRMHHTLELWQGCDWIVDHTERPPEGTEGCVPGIPEEVAEYLAAIQAGVRVEEELAFIDGSAIFRRIMATGASWAGPGSSNPAEAAGAAEAADVDMDGSDTGSPGKGRGQQGRRRKYGGRSTVDAVLVGRFLSNLGRTAMLRTFSVCKEVLAQFPALHLACPALPERVCVVMDVLLSEHLELVFGQHLSVCLACAIYYTVRLHGEMLPFRKITWLMAEVLPHHDEATFSRVELPPEDGTGWDGSRDYGDTRAYYNRVFLPPFAAYDASQLFGDDLAPTPSRRLLEAPQPATRSGTAGDGGKHASEGGQEAGAAGHKQLRKQQRRPLGLVSTNSKASAGH</sequence>
<feature type="region of interest" description="Disordered" evidence="1">
    <location>
        <begin position="221"/>
        <end position="265"/>
    </location>
</feature>
<organism evidence="3">
    <name type="scientific">Chlorella variabilis</name>
    <name type="common">Green alga</name>
    <dbReference type="NCBI Taxonomy" id="554065"/>
    <lineage>
        <taxon>Eukaryota</taxon>
        <taxon>Viridiplantae</taxon>
        <taxon>Chlorophyta</taxon>
        <taxon>core chlorophytes</taxon>
        <taxon>Trebouxiophyceae</taxon>
        <taxon>Chlorellales</taxon>
        <taxon>Chlorellaceae</taxon>
        <taxon>Chlorella clade</taxon>
        <taxon>Chlorella</taxon>
    </lineage>
</organism>
<feature type="compositionally biased region" description="Polar residues" evidence="1">
    <location>
        <begin position="476"/>
        <end position="486"/>
    </location>
</feature>
<gene>
    <name evidence="2" type="ORF">CHLNCDRAFT_139518</name>
</gene>
<feature type="compositionally biased region" description="Low complexity" evidence="1">
    <location>
        <begin position="452"/>
        <end position="461"/>
    </location>
</feature>
<dbReference type="EMBL" id="GL433859">
    <property type="protein sequence ID" value="EFN51996.1"/>
    <property type="molecule type" value="Genomic_DNA"/>
</dbReference>
<protein>
    <submittedName>
        <fullName evidence="2">Expressed protein</fullName>
    </submittedName>
</protein>
<evidence type="ECO:0000313" key="2">
    <source>
        <dbReference type="EMBL" id="EFN51996.1"/>
    </source>
</evidence>
<dbReference type="AlphaFoldDB" id="E1ZQB6"/>
<evidence type="ECO:0000256" key="1">
    <source>
        <dbReference type="SAM" id="MobiDB-lite"/>
    </source>
</evidence>
<accession>E1ZQB6</accession>
<reference evidence="2 3" key="1">
    <citation type="journal article" date="2010" name="Plant Cell">
        <title>The Chlorella variabilis NC64A genome reveals adaptation to photosymbiosis, coevolution with viruses, and cryptic sex.</title>
        <authorList>
            <person name="Blanc G."/>
            <person name="Duncan G."/>
            <person name="Agarkova I."/>
            <person name="Borodovsky M."/>
            <person name="Gurnon J."/>
            <person name="Kuo A."/>
            <person name="Lindquist E."/>
            <person name="Lucas S."/>
            <person name="Pangilinan J."/>
            <person name="Polle J."/>
            <person name="Salamov A."/>
            <person name="Terry A."/>
            <person name="Yamada T."/>
            <person name="Dunigan D.D."/>
            <person name="Grigoriev I.V."/>
            <person name="Claverie J.M."/>
            <person name="Van Etten J.L."/>
        </authorList>
    </citation>
    <scope>NUCLEOTIDE SEQUENCE [LARGE SCALE GENOMIC DNA]</scope>
    <source>
        <strain evidence="2 3">NC64A</strain>
    </source>
</reference>
<keyword evidence="3" id="KW-1185">Reference proteome</keyword>
<dbReference type="GeneID" id="17351338"/>
<evidence type="ECO:0000313" key="3">
    <source>
        <dbReference type="Proteomes" id="UP000008141"/>
    </source>
</evidence>
<dbReference type="Gene3D" id="1.10.472.10">
    <property type="entry name" value="Cyclin-like"/>
    <property type="match status" value="1"/>
</dbReference>
<dbReference type="CDD" id="cd20548">
    <property type="entry name" value="CYCLIN_RB-like"/>
    <property type="match status" value="1"/>
</dbReference>
<dbReference type="STRING" id="554065.E1ZQB6"/>
<dbReference type="KEGG" id="cvr:CHLNCDRAFT_139518"/>
<feature type="region of interest" description="Disordered" evidence="1">
    <location>
        <begin position="423"/>
        <end position="486"/>
    </location>
</feature>
<dbReference type="InterPro" id="IPR036915">
    <property type="entry name" value="Cyclin-like_sf"/>
</dbReference>
<dbReference type="RefSeq" id="XP_005844098.1">
    <property type="nucleotide sequence ID" value="XM_005844036.1"/>
</dbReference>
<name>E1ZQB6_CHLVA</name>
<feature type="compositionally biased region" description="Low complexity" evidence="1">
    <location>
        <begin position="222"/>
        <end position="238"/>
    </location>
</feature>
<dbReference type="OrthoDB" id="512929at2759"/>
<dbReference type="Proteomes" id="UP000008141">
    <property type="component" value="Unassembled WGS sequence"/>
</dbReference>
<dbReference type="InParanoid" id="E1ZQB6"/>